<evidence type="ECO:0000256" key="1">
    <source>
        <dbReference type="ARBA" id="ARBA00004651"/>
    </source>
</evidence>
<evidence type="ECO:0000256" key="6">
    <source>
        <dbReference type="ARBA" id="ARBA00022989"/>
    </source>
</evidence>
<dbReference type="GO" id="GO:0005886">
    <property type="term" value="C:plasma membrane"/>
    <property type="evidence" value="ECO:0007669"/>
    <property type="project" value="UniProtKB-SubCell"/>
</dbReference>
<dbReference type="Gene3D" id="1.10.287.950">
    <property type="entry name" value="Methyl-accepting chemotaxis protein"/>
    <property type="match status" value="1"/>
</dbReference>
<dbReference type="Pfam" id="PF00015">
    <property type="entry name" value="MCPsignal"/>
    <property type="match status" value="1"/>
</dbReference>
<evidence type="ECO:0000256" key="2">
    <source>
        <dbReference type="ARBA" id="ARBA00022475"/>
    </source>
</evidence>
<dbReference type="OrthoDB" id="9760371at2"/>
<dbReference type="Proteomes" id="UP000271374">
    <property type="component" value="Unassembled WGS sequence"/>
</dbReference>
<dbReference type="PROSITE" id="PS50111">
    <property type="entry name" value="CHEMOTAXIS_TRANSDUC_2"/>
    <property type="match status" value="1"/>
</dbReference>
<evidence type="ECO:0000256" key="4">
    <source>
        <dbReference type="ARBA" id="ARBA00022500"/>
    </source>
</evidence>
<sequence>MKKFIPKFRMSLAVKLYVTFAIMLVIPTFIVSFFAFSSAEKELGNELLEGAKSSVSLLNSNLDHTFAPKVHDANFFSETITSDTYGDGSESSAIVQKLKQYIGLHPEVQTVYVGTSDGRMITYPELELPADFDPTGRQWFTDAESKKGQAIVSSPYVDAGTGDMVVTVSQSIGDGSGVFGIDLNITELQEVTKDVVIGKKGYAILLDQNKNYVVAPNVEVGAPAEEKFFDNLYKEESGDFSYSFKGDEKEMAFVTNEITGWKIGGTFFTQEVRETAQPIITTNLIVMGISFLIGAIIVILLVRSIKKRLNGLQQTAKEIGEGDLTKTIDSSAKDEIGQLSRSFSEMQGNLRDLLSKIQDNSVQLAASSDELTASAEQTSQATEQVASAIVEVASGAEKQTHSIDESVAAINEVSQGSMLIAKSALVVTDLTKETTDKAEEGGQSVSKTVSQMESISLSVQESNEIIQLLAKRSNEIGSILEVITGISDETNLLALNAAIEAARAGEAGKGFAVVADSVRKLAEQSQASAKQIAEIIQAIQKDTVATVKKMNQVTNDVNDGLDVSKEAIRRFNEILISMRDIIPQMENISSTAQQMSAGLQEVDVTVMEIADTAKSNAATSEEVAASTEEQLASMEEISLSAKSLAEMADDLQSLIKKYKF</sequence>
<dbReference type="Gene3D" id="3.30.450.20">
    <property type="entry name" value="PAS domain"/>
    <property type="match status" value="2"/>
</dbReference>
<name>A0A431WM05_9BACI</name>
<reference evidence="14 15" key="1">
    <citation type="submission" date="2018-12" db="EMBL/GenBank/DDBJ databases">
        <title>Bacillus yapensis draft genome sequence.</title>
        <authorList>
            <person name="Yu L."/>
            <person name="Xu X."/>
            <person name="Tang X."/>
        </authorList>
    </citation>
    <scope>NUCLEOTIDE SEQUENCE [LARGE SCALE GENOMIC DNA]</scope>
    <source>
        <strain evidence="14 15">XXST-01</strain>
    </source>
</reference>
<evidence type="ECO:0000259" key="13">
    <source>
        <dbReference type="PROSITE" id="PS50885"/>
    </source>
</evidence>
<keyword evidence="3" id="KW-0488">Methylation</keyword>
<dbReference type="SMART" id="SM00304">
    <property type="entry name" value="HAMP"/>
    <property type="match status" value="1"/>
</dbReference>
<proteinExistence type="inferred from homology"/>
<evidence type="ECO:0000256" key="9">
    <source>
        <dbReference type="ARBA" id="ARBA00029447"/>
    </source>
</evidence>
<dbReference type="GO" id="GO:0007165">
    <property type="term" value="P:signal transduction"/>
    <property type="evidence" value="ECO:0007669"/>
    <property type="project" value="UniProtKB-KW"/>
</dbReference>
<evidence type="ECO:0000259" key="12">
    <source>
        <dbReference type="PROSITE" id="PS50111"/>
    </source>
</evidence>
<dbReference type="CDD" id="cd11386">
    <property type="entry name" value="MCP_signal"/>
    <property type="match status" value="1"/>
</dbReference>
<dbReference type="PANTHER" id="PTHR32089">
    <property type="entry name" value="METHYL-ACCEPTING CHEMOTAXIS PROTEIN MCPB"/>
    <property type="match status" value="1"/>
</dbReference>
<evidence type="ECO:0000256" key="3">
    <source>
        <dbReference type="ARBA" id="ARBA00022481"/>
    </source>
</evidence>
<dbReference type="EMBL" id="RXNT01000001">
    <property type="protein sequence ID" value="RTR36294.1"/>
    <property type="molecule type" value="Genomic_DNA"/>
</dbReference>
<keyword evidence="5 11" id="KW-0812">Transmembrane</keyword>
<dbReference type="InterPro" id="IPR029151">
    <property type="entry name" value="Sensor-like_sf"/>
</dbReference>
<evidence type="ECO:0000313" key="14">
    <source>
        <dbReference type="EMBL" id="RTR36294.1"/>
    </source>
</evidence>
<feature type="transmembrane region" description="Helical" evidence="11">
    <location>
        <begin position="12"/>
        <end position="36"/>
    </location>
</feature>
<feature type="domain" description="Methyl-accepting transducer" evidence="12">
    <location>
        <begin position="374"/>
        <end position="610"/>
    </location>
</feature>
<evidence type="ECO:0000256" key="5">
    <source>
        <dbReference type="ARBA" id="ARBA00022692"/>
    </source>
</evidence>
<dbReference type="CDD" id="cd12912">
    <property type="entry name" value="PDC2_MCP_like"/>
    <property type="match status" value="1"/>
</dbReference>
<comment type="caution">
    <text evidence="14">The sequence shown here is derived from an EMBL/GenBank/DDBJ whole genome shotgun (WGS) entry which is preliminary data.</text>
</comment>
<dbReference type="PANTHER" id="PTHR32089:SF114">
    <property type="entry name" value="METHYL-ACCEPTING CHEMOTAXIS PROTEIN MCPB"/>
    <property type="match status" value="1"/>
</dbReference>
<dbReference type="SUPFAM" id="SSF58104">
    <property type="entry name" value="Methyl-accepting chemotaxis protein (MCP) signaling domain"/>
    <property type="match status" value="1"/>
</dbReference>
<evidence type="ECO:0000256" key="7">
    <source>
        <dbReference type="ARBA" id="ARBA00023136"/>
    </source>
</evidence>
<protein>
    <submittedName>
        <fullName evidence="14">HAMP domain-containing protein</fullName>
    </submittedName>
</protein>
<dbReference type="PROSITE" id="PS50885">
    <property type="entry name" value="HAMP"/>
    <property type="match status" value="1"/>
</dbReference>
<keyword evidence="4" id="KW-0145">Chemotaxis</keyword>
<evidence type="ECO:0000256" key="11">
    <source>
        <dbReference type="SAM" id="Phobius"/>
    </source>
</evidence>
<dbReference type="SMART" id="SM00283">
    <property type="entry name" value="MA"/>
    <property type="match status" value="1"/>
</dbReference>
<keyword evidence="7 11" id="KW-0472">Membrane</keyword>
<comment type="subcellular location">
    <subcellularLocation>
        <location evidence="1">Cell membrane</location>
        <topology evidence="1">Multi-pass membrane protein</topology>
    </subcellularLocation>
</comment>
<dbReference type="FunFam" id="1.10.287.950:FF:000001">
    <property type="entry name" value="Methyl-accepting chemotaxis sensory transducer"/>
    <property type="match status" value="1"/>
</dbReference>
<accession>A0A431WM05</accession>
<dbReference type="CDD" id="cd06225">
    <property type="entry name" value="HAMP"/>
    <property type="match status" value="1"/>
</dbReference>
<organism evidence="14 15">
    <name type="scientific">Bacillus yapensis</name>
    <dbReference type="NCBI Taxonomy" id="2492960"/>
    <lineage>
        <taxon>Bacteria</taxon>
        <taxon>Bacillati</taxon>
        <taxon>Bacillota</taxon>
        <taxon>Bacilli</taxon>
        <taxon>Bacillales</taxon>
        <taxon>Bacillaceae</taxon>
        <taxon>Bacillus</taxon>
    </lineage>
</organism>
<dbReference type="SUPFAM" id="SSF103190">
    <property type="entry name" value="Sensory domain-like"/>
    <property type="match status" value="1"/>
</dbReference>
<dbReference type="GO" id="GO:0006935">
    <property type="term" value="P:chemotaxis"/>
    <property type="evidence" value="ECO:0007669"/>
    <property type="project" value="UniProtKB-KW"/>
</dbReference>
<dbReference type="CDD" id="cd18773">
    <property type="entry name" value="PDC1_HK_sensor"/>
    <property type="match status" value="1"/>
</dbReference>
<keyword evidence="8 10" id="KW-0807">Transducer</keyword>
<dbReference type="Pfam" id="PF02743">
    <property type="entry name" value="dCache_1"/>
    <property type="match status" value="1"/>
</dbReference>
<comment type="similarity">
    <text evidence="9">Belongs to the methyl-accepting chemotaxis (MCP) protein family.</text>
</comment>
<dbReference type="InterPro" id="IPR033479">
    <property type="entry name" value="dCache_1"/>
</dbReference>
<gene>
    <name evidence="14" type="ORF">EKG37_01680</name>
</gene>
<keyword evidence="15" id="KW-1185">Reference proteome</keyword>
<dbReference type="Pfam" id="PF00672">
    <property type="entry name" value="HAMP"/>
    <property type="match status" value="1"/>
</dbReference>
<feature type="transmembrane region" description="Helical" evidence="11">
    <location>
        <begin position="284"/>
        <end position="302"/>
    </location>
</feature>
<dbReference type="AlphaFoldDB" id="A0A431WM05"/>
<evidence type="ECO:0000256" key="10">
    <source>
        <dbReference type="PROSITE-ProRule" id="PRU00284"/>
    </source>
</evidence>
<keyword evidence="2" id="KW-1003">Cell membrane</keyword>
<keyword evidence="6 11" id="KW-1133">Transmembrane helix</keyword>
<dbReference type="Gene3D" id="1.10.8.500">
    <property type="entry name" value="HAMP domain in histidine kinase"/>
    <property type="match status" value="1"/>
</dbReference>
<feature type="domain" description="HAMP" evidence="13">
    <location>
        <begin position="303"/>
        <end position="355"/>
    </location>
</feature>
<evidence type="ECO:0000313" key="15">
    <source>
        <dbReference type="Proteomes" id="UP000271374"/>
    </source>
</evidence>
<dbReference type="InterPro" id="IPR004089">
    <property type="entry name" value="MCPsignal_dom"/>
</dbReference>
<dbReference type="InterPro" id="IPR003660">
    <property type="entry name" value="HAMP_dom"/>
</dbReference>
<evidence type="ECO:0000256" key="8">
    <source>
        <dbReference type="ARBA" id="ARBA00023224"/>
    </source>
</evidence>